<keyword evidence="3" id="KW-0732">Signal</keyword>
<dbReference type="Gene3D" id="2.120.10.30">
    <property type="entry name" value="TolB, C-terminal domain"/>
    <property type="match status" value="2"/>
</dbReference>
<dbReference type="PANTHER" id="PTHR36842:SF1">
    <property type="entry name" value="PROTEIN TOLB"/>
    <property type="match status" value="1"/>
</dbReference>
<gene>
    <name evidence="4" type="ORF">SE16_09535</name>
</gene>
<proteinExistence type="inferred from homology"/>
<organism evidence="4 5">
    <name type="scientific">Ardenticatena maritima</name>
    <dbReference type="NCBI Taxonomy" id="872965"/>
    <lineage>
        <taxon>Bacteria</taxon>
        <taxon>Bacillati</taxon>
        <taxon>Chloroflexota</taxon>
        <taxon>Ardenticatenia</taxon>
        <taxon>Ardenticatenales</taxon>
        <taxon>Ardenticatenaceae</taxon>
        <taxon>Ardenticatena</taxon>
    </lineage>
</organism>
<dbReference type="InterPro" id="IPR011659">
    <property type="entry name" value="WD40"/>
</dbReference>
<reference evidence="4 5" key="1">
    <citation type="submission" date="2015-07" db="EMBL/GenBank/DDBJ databases">
        <title>Whole genome sequence of Ardenticatena maritima DSM 23922.</title>
        <authorList>
            <person name="Hemp J."/>
            <person name="Ward L.M."/>
            <person name="Pace L.A."/>
            <person name="Fischer W.W."/>
        </authorList>
    </citation>
    <scope>NUCLEOTIDE SEQUENCE [LARGE SCALE GENOMIC DNA]</scope>
    <source>
        <strain evidence="4 5">110S</strain>
    </source>
</reference>
<sequence length="424" mass="45094">MFLHGRKSNTHLITLWGLLAGVALALAACGGGPPPVPTPRPLQTKPPTRTPFVAQAQTQPVAPTPTPTSGAAQEPPSPTPSPTAARATPTTTPTPTTAPAASVSAGAGGSDAPAASPTPTPTPDALTGKIIFQVAPGGPLYTIRADGSDLRMVGVGMDPAWSPDGRRFAYVDWRKPAPGVYIANADGSNAVRVFEDDLVRQPAWSPDGGRLAFTWQNGGRLHEEEQCFSLFGFSFCTILPADPYWQLGMVNLADGTFQGLPSDAHSFSPSWTPDGAALIYRGDNPDPDRPGGALRRLTLADGAQTTVLGDHYAHDPQVCANGMVAFTYWQHDHWEIYTVALDGSNLRRLTTHSPLALDPPPNNAAPAWSPDCRRIAFLSDRDGVWRIYVMDADGGNQRPMFGDALDNLGLTYTGYDDRVISWAP</sequence>
<dbReference type="Pfam" id="PF07676">
    <property type="entry name" value="PD40"/>
    <property type="match status" value="4"/>
</dbReference>
<feature type="region of interest" description="Disordered" evidence="2">
    <location>
        <begin position="55"/>
        <end position="125"/>
    </location>
</feature>
<evidence type="ECO:0000313" key="4">
    <source>
        <dbReference type="EMBL" id="KPL87795.1"/>
    </source>
</evidence>
<evidence type="ECO:0000313" key="5">
    <source>
        <dbReference type="Proteomes" id="UP000050502"/>
    </source>
</evidence>
<comment type="similarity">
    <text evidence="1">Belongs to the TolB family.</text>
</comment>
<dbReference type="InterPro" id="IPR011042">
    <property type="entry name" value="6-blade_b-propeller_TolB-like"/>
</dbReference>
<dbReference type="SUPFAM" id="SSF82171">
    <property type="entry name" value="DPP6 N-terminal domain-like"/>
    <property type="match status" value="1"/>
</dbReference>
<evidence type="ECO:0000256" key="1">
    <source>
        <dbReference type="ARBA" id="ARBA00009820"/>
    </source>
</evidence>
<feature type="signal peptide" evidence="3">
    <location>
        <begin position="1"/>
        <end position="27"/>
    </location>
</feature>
<dbReference type="RefSeq" id="WP_060687541.1">
    <property type="nucleotide sequence ID" value="NZ_LGKN01000005.1"/>
</dbReference>
<evidence type="ECO:0008006" key="6">
    <source>
        <dbReference type="Google" id="ProtNLM"/>
    </source>
</evidence>
<name>A0A0P6XVX3_9CHLR</name>
<evidence type="ECO:0000256" key="2">
    <source>
        <dbReference type="SAM" id="MobiDB-lite"/>
    </source>
</evidence>
<feature type="chain" id="PRO_5006133243" description="TolB protein" evidence="3">
    <location>
        <begin position="28"/>
        <end position="424"/>
    </location>
</feature>
<dbReference type="Proteomes" id="UP000050502">
    <property type="component" value="Unassembled WGS sequence"/>
</dbReference>
<comment type="caution">
    <text evidence="4">The sequence shown here is derived from an EMBL/GenBank/DDBJ whole genome shotgun (WGS) entry which is preliminary data.</text>
</comment>
<dbReference type="PROSITE" id="PS51257">
    <property type="entry name" value="PROKAR_LIPOPROTEIN"/>
    <property type="match status" value="1"/>
</dbReference>
<accession>A0A0P6XVX3</accession>
<dbReference type="AlphaFoldDB" id="A0A0P6XVX3"/>
<dbReference type="PANTHER" id="PTHR36842">
    <property type="entry name" value="PROTEIN TOLB HOMOLOG"/>
    <property type="match status" value="1"/>
</dbReference>
<protein>
    <recommendedName>
        <fullName evidence="6">TolB protein</fullName>
    </recommendedName>
</protein>
<feature type="compositionally biased region" description="Low complexity" evidence="2">
    <location>
        <begin position="82"/>
        <end position="115"/>
    </location>
</feature>
<evidence type="ECO:0000256" key="3">
    <source>
        <dbReference type="SAM" id="SignalP"/>
    </source>
</evidence>
<dbReference type="EMBL" id="LGKN01000005">
    <property type="protein sequence ID" value="KPL87795.1"/>
    <property type="molecule type" value="Genomic_DNA"/>
</dbReference>